<name>A0ABZ0IJ62_9BACT</name>
<dbReference type="Proteomes" id="UP001302349">
    <property type="component" value="Chromosome"/>
</dbReference>
<protein>
    <recommendedName>
        <fullName evidence="3">GIY-YIG domain-containing protein</fullName>
    </recommendedName>
</protein>
<gene>
    <name evidence="1" type="ORF">RT717_18470</name>
</gene>
<reference evidence="1 2" key="1">
    <citation type="journal article" date="2023" name="Microbiol. Resour. Announc.">
        <title>Complete Genome Sequence of Imperialibacter roseus strain P4T.</title>
        <authorList>
            <person name="Tizabi D.R."/>
            <person name="Bachvaroff T."/>
            <person name="Hill R.T."/>
        </authorList>
    </citation>
    <scope>NUCLEOTIDE SEQUENCE [LARGE SCALE GENOMIC DNA]</scope>
    <source>
        <strain evidence="1 2">P4T</strain>
    </source>
</reference>
<evidence type="ECO:0000313" key="2">
    <source>
        <dbReference type="Proteomes" id="UP001302349"/>
    </source>
</evidence>
<sequence length="170" mass="19819">MEVSAFDLGSEINKKKVFYRLHQPLWNVDLEGIDISEGRWRTIKYLNEDGSRLNDLLADVPNDTGGLYLFKIHCPMIPGISEYPVYIGRVQFTAHQNLRKRIREYYSDDRPKINRMIETWGNELYLSFLPLDGNERIVDLEEKLINSLLLPFNDKIPSKEISAAIKAFQE</sequence>
<dbReference type="EMBL" id="CP136051">
    <property type="protein sequence ID" value="WOK05070.1"/>
    <property type="molecule type" value="Genomic_DNA"/>
</dbReference>
<keyword evidence="2" id="KW-1185">Reference proteome</keyword>
<evidence type="ECO:0000313" key="1">
    <source>
        <dbReference type="EMBL" id="WOK05070.1"/>
    </source>
</evidence>
<dbReference type="RefSeq" id="WP_317487863.1">
    <property type="nucleotide sequence ID" value="NZ_CP136051.1"/>
</dbReference>
<accession>A0ABZ0IJ62</accession>
<proteinExistence type="predicted"/>
<evidence type="ECO:0008006" key="3">
    <source>
        <dbReference type="Google" id="ProtNLM"/>
    </source>
</evidence>
<organism evidence="1 2">
    <name type="scientific">Imperialibacter roseus</name>
    <dbReference type="NCBI Taxonomy" id="1324217"/>
    <lineage>
        <taxon>Bacteria</taxon>
        <taxon>Pseudomonadati</taxon>
        <taxon>Bacteroidota</taxon>
        <taxon>Cytophagia</taxon>
        <taxon>Cytophagales</taxon>
        <taxon>Flammeovirgaceae</taxon>
        <taxon>Imperialibacter</taxon>
    </lineage>
</organism>